<dbReference type="PATRIC" id="fig|943816.4.peg.2747"/>
<comment type="caution">
    <text evidence="4">The sequence shown here is derived from an EMBL/GenBank/DDBJ whole genome shotgun (WGS) entry which is preliminary data.</text>
</comment>
<proteinExistence type="predicted"/>
<name>A0A1E7K5C2_9ACTN</name>
<dbReference type="RefSeq" id="WP_069992099.1">
    <property type="nucleotide sequence ID" value="NZ_LJGV01000022.1"/>
</dbReference>
<dbReference type="AlphaFoldDB" id="A0A1E7K5C2"/>
<reference evidence="4 5" key="1">
    <citation type="journal article" date="2016" name="Front. Microbiol.">
        <title>Comparative Genomics Analysis of Streptomyces Species Reveals Their Adaptation to the Marine Environment and Their Diversity at the Genomic Level.</title>
        <authorList>
            <person name="Tian X."/>
            <person name="Zhang Z."/>
            <person name="Yang T."/>
            <person name="Chen M."/>
            <person name="Li J."/>
            <person name="Chen F."/>
            <person name="Yang J."/>
            <person name="Li W."/>
            <person name="Zhang B."/>
            <person name="Zhang Z."/>
            <person name="Wu J."/>
            <person name="Zhang C."/>
            <person name="Long L."/>
            <person name="Xiao J."/>
        </authorList>
    </citation>
    <scope>NUCLEOTIDE SEQUENCE [LARGE SCALE GENOMIC DNA]</scope>
    <source>
        <strain evidence="4 5">SCSIO M10379</strain>
    </source>
</reference>
<evidence type="ECO:0000313" key="4">
    <source>
        <dbReference type="EMBL" id="OEU99127.1"/>
    </source>
</evidence>
<organism evidence="4 5">
    <name type="scientific">Streptomyces qinglanensis</name>
    <dbReference type="NCBI Taxonomy" id="943816"/>
    <lineage>
        <taxon>Bacteria</taxon>
        <taxon>Bacillati</taxon>
        <taxon>Actinomycetota</taxon>
        <taxon>Actinomycetes</taxon>
        <taxon>Kitasatosporales</taxon>
        <taxon>Streptomycetaceae</taxon>
        <taxon>Streptomyces</taxon>
    </lineage>
</organism>
<keyword evidence="1" id="KW-0596">Phosphopantetheine</keyword>
<dbReference type="InterPro" id="IPR009081">
    <property type="entry name" value="PP-bd_ACP"/>
</dbReference>
<dbReference type="PROSITE" id="PS00012">
    <property type="entry name" value="PHOSPHOPANTETHEINE"/>
    <property type="match status" value="1"/>
</dbReference>
<gene>
    <name evidence="4" type="ORF">AN217_16385</name>
</gene>
<dbReference type="InterPro" id="IPR020806">
    <property type="entry name" value="PKS_PP-bd"/>
</dbReference>
<evidence type="ECO:0000256" key="2">
    <source>
        <dbReference type="ARBA" id="ARBA00022553"/>
    </source>
</evidence>
<dbReference type="GO" id="GO:0017000">
    <property type="term" value="P:antibiotic biosynthetic process"/>
    <property type="evidence" value="ECO:0007669"/>
    <property type="project" value="UniProtKB-ARBA"/>
</dbReference>
<dbReference type="InterPro" id="IPR036736">
    <property type="entry name" value="ACP-like_sf"/>
</dbReference>
<dbReference type="EMBL" id="LJGV01000022">
    <property type="protein sequence ID" value="OEU99127.1"/>
    <property type="molecule type" value="Genomic_DNA"/>
</dbReference>
<dbReference type="PROSITE" id="PS50075">
    <property type="entry name" value="CARRIER"/>
    <property type="match status" value="1"/>
</dbReference>
<dbReference type="SMART" id="SM00823">
    <property type="entry name" value="PKS_PP"/>
    <property type="match status" value="1"/>
</dbReference>
<evidence type="ECO:0000313" key="5">
    <source>
        <dbReference type="Proteomes" id="UP000175829"/>
    </source>
</evidence>
<evidence type="ECO:0000256" key="1">
    <source>
        <dbReference type="ARBA" id="ARBA00022450"/>
    </source>
</evidence>
<dbReference type="Proteomes" id="UP000175829">
    <property type="component" value="Unassembled WGS sequence"/>
</dbReference>
<feature type="domain" description="Carrier" evidence="3">
    <location>
        <begin position="2"/>
        <end position="76"/>
    </location>
</feature>
<dbReference type="Pfam" id="PF00550">
    <property type="entry name" value="PP-binding"/>
    <property type="match status" value="1"/>
</dbReference>
<protein>
    <recommendedName>
        <fullName evidence="3">Carrier domain-containing protein</fullName>
    </recommendedName>
</protein>
<dbReference type="SUPFAM" id="SSF47336">
    <property type="entry name" value="ACP-like"/>
    <property type="match status" value="1"/>
</dbReference>
<keyword evidence="2" id="KW-0597">Phosphoprotein</keyword>
<dbReference type="InterPro" id="IPR006162">
    <property type="entry name" value="Ppantetheine_attach_site"/>
</dbReference>
<sequence length="89" mass="9376">MDPVHDHVITVLTEKFDIPAEDIAPGTTLTELGLDSLAVTELLVTLQEQYAVGPPDDAVTGDATPEDVAALVRKLQSGEQRPAGQGTPE</sequence>
<evidence type="ECO:0000259" key="3">
    <source>
        <dbReference type="PROSITE" id="PS50075"/>
    </source>
</evidence>
<accession>A0A1E7K5C2</accession>
<dbReference type="GO" id="GO:0031177">
    <property type="term" value="F:phosphopantetheine binding"/>
    <property type="evidence" value="ECO:0007669"/>
    <property type="project" value="InterPro"/>
</dbReference>
<dbReference type="Gene3D" id="1.10.1200.10">
    <property type="entry name" value="ACP-like"/>
    <property type="match status" value="1"/>
</dbReference>